<evidence type="ECO:0000313" key="5">
    <source>
        <dbReference type="Proteomes" id="UP000515679"/>
    </source>
</evidence>
<dbReference type="KEGG" id="cchl:FPL14_16690"/>
<proteinExistence type="inferred from homology"/>
<dbReference type="CDD" id="cd14748">
    <property type="entry name" value="PBP2_UgpB"/>
    <property type="match status" value="1"/>
</dbReference>
<dbReference type="Pfam" id="PF13416">
    <property type="entry name" value="SBP_bac_8"/>
    <property type="match status" value="1"/>
</dbReference>
<dbReference type="AlphaFoldDB" id="A0A7G5C0A8"/>
<keyword evidence="2" id="KW-0813">Transport</keyword>
<dbReference type="GO" id="GO:0015768">
    <property type="term" value="P:maltose transport"/>
    <property type="evidence" value="ECO:0007669"/>
    <property type="project" value="TreeGrafter"/>
</dbReference>
<dbReference type="PROSITE" id="PS51257">
    <property type="entry name" value="PROKAR_LIPOPROTEIN"/>
    <property type="match status" value="1"/>
</dbReference>
<dbReference type="InterPro" id="IPR006059">
    <property type="entry name" value="SBP"/>
</dbReference>
<dbReference type="Proteomes" id="UP000515679">
    <property type="component" value="Chromosome"/>
</dbReference>
<evidence type="ECO:0000256" key="1">
    <source>
        <dbReference type="ARBA" id="ARBA00008520"/>
    </source>
</evidence>
<organism evidence="4 5">
    <name type="scientific">Cohnella cholangitidis</name>
    <dbReference type="NCBI Taxonomy" id="2598458"/>
    <lineage>
        <taxon>Bacteria</taxon>
        <taxon>Bacillati</taxon>
        <taxon>Bacillota</taxon>
        <taxon>Bacilli</taxon>
        <taxon>Bacillales</taxon>
        <taxon>Paenibacillaceae</taxon>
        <taxon>Cohnella</taxon>
    </lineage>
</organism>
<evidence type="ECO:0000313" key="4">
    <source>
        <dbReference type="EMBL" id="QMV42642.1"/>
    </source>
</evidence>
<keyword evidence="3" id="KW-0732">Signal</keyword>
<protein>
    <submittedName>
        <fullName evidence="4">ABC transporter substrate-binding protein</fullName>
    </submittedName>
</protein>
<keyword evidence="5" id="KW-1185">Reference proteome</keyword>
<dbReference type="GO" id="GO:0055052">
    <property type="term" value="C:ATP-binding cassette (ABC) transporter complex, substrate-binding subunit-containing"/>
    <property type="evidence" value="ECO:0007669"/>
    <property type="project" value="TreeGrafter"/>
</dbReference>
<dbReference type="EMBL" id="CP041969">
    <property type="protein sequence ID" value="QMV42642.1"/>
    <property type="molecule type" value="Genomic_DNA"/>
</dbReference>
<evidence type="ECO:0000256" key="2">
    <source>
        <dbReference type="ARBA" id="ARBA00022448"/>
    </source>
</evidence>
<dbReference type="GO" id="GO:1901982">
    <property type="term" value="F:maltose binding"/>
    <property type="evidence" value="ECO:0007669"/>
    <property type="project" value="TreeGrafter"/>
</dbReference>
<name>A0A7G5C0A8_9BACL</name>
<comment type="similarity">
    <text evidence="1">Belongs to the bacterial solute-binding protein 1 family.</text>
</comment>
<sequence length="444" mass="47973">MGGNAMKLKAYSEKTRKLITLGIVLVLIFLTACANNSNEKSGNPSESGSSQPSGNKITLDFWNGFTGPDGELLTKIVERYNQTNNANVQIKMDIMPWDQMYQKLPPAIATQTAPDLVLMAPVSSVSYIQNDTLRPLNDFFDVSGADKTDFSDSSLTLSSVNGNNYLLPMQMNGLYLYWNKDMFKAAGLDPETPPATLDQLAEFAVKLSNPGKNQYGVGFPVKAAPYYFTSLIEANGGAVVDAAAKKSVFDSPENIKTFEWLRQLAKQKATPAGATGGDLDKLLISGQLGMYISGPWMISGLKSNNINFGVAIPPKGTVRQAMDVGGVGFAVPSSTPDEHIAGIYDFIKYWNSTEIGKEWSISNGFPPYLKSVAQDPDVQKDPVISVMANMDESGVGFLPGYVTAERIAAEIFLAIESVVSGNSDPADILQRASEKIDSILKDEP</sequence>
<dbReference type="PANTHER" id="PTHR30061">
    <property type="entry name" value="MALTOSE-BINDING PERIPLASMIC PROTEIN"/>
    <property type="match status" value="1"/>
</dbReference>
<gene>
    <name evidence="4" type="ORF">FPL14_16690</name>
</gene>
<evidence type="ECO:0000256" key="3">
    <source>
        <dbReference type="ARBA" id="ARBA00022729"/>
    </source>
</evidence>
<dbReference type="GO" id="GO:0042956">
    <property type="term" value="P:maltodextrin transmembrane transport"/>
    <property type="evidence" value="ECO:0007669"/>
    <property type="project" value="TreeGrafter"/>
</dbReference>
<accession>A0A7G5C0A8</accession>
<dbReference type="SUPFAM" id="SSF53850">
    <property type="entry name" value="Periplasmic binding protein-like II"/>
    <property type="match status" value="1"/>
</dbReference>
<dbReference type="Gene3D" id="3.40.190.10">
    <property type="entry name" value="Periplasmic binding protein-like II"/>
    <property type="match status" value="1"/>
</dbReference>
<reference evidence="4 5" key="1">
    <citation type="submission" date="2019-07" db="EMBL/GenBank/DDBJ databases">
        <authorList>
            <person name="Kim J.K."/>
            <person name="Cheong H.-M."/>
            <person name="Choi Y."/>
            <person name="Hwang K.J."/>
            <person name="Lee S."/>
            <person name="Choi C."/>
        </authorList>
    </citation>
    <scope>NUCLEOTIDE SEQUENCE [LARGE SCALE GENOMIC DNA]</scope>
    <source>
        <strain evidence="4 5">KS 22</strain>
    </source>
</reference>
<dbReference type="PANTHER" id="PTHR30061:SF50">
    <property type="entry name" value="MALTOSE_MALTODEXTRIN-BINDING PERIPLASMIC PROTEIN"/>
    <property type="match status" value="1"/>
</dbReference>